<reference evidence="1" key="2">
    <citation type="journal article" date="2015" name="Fish Shellfish Immunol.">
        <title>Early steps in the European eel (Anguilla anguilla)-Vibrio vulnificus interaction in the gills: Role of the RtxA13 toxin.</title>
        <authorList>
            <person name="Callol A."/>
            <person name="Pajuelo D."/>
            <person name="Ebbesson L."/>
            <person name="Teles M."/>
            <person name="MacKenzie S."/>
            <person name="Amaro C."/>
        </authorList>
    </citation>
    <scope>NUCLEOTIDE SEQUENCE</scope>
</reference>
<dbReference type="AlphaFoldDB" id="A0A0E9P6C7"/>
<protein>
    <submittedName>
        <fullName evidence="1">Uncharacterized protein</fullName>
    </submittedName>
</protein>
<name>A0A0E9P6C7_ANGAN</name>
<evidence type="ECO:0000313" key="1">
    <source>
        <dbReference type="EMBL" id="JAH00146.1"/>
    </source>
</evidence>
<proteinExistence type="predicted"/>
<organism evidence="1">
    <name type="scientific">Anguilla anguilla</name>
    <name type="common">European freshwater eel</name>
    <name type="synonym">Muraena anguilla</name>
    <dbReference type="NCBI Taxonomy" id="7936"/>
    <lineage>
        <taxon>Eukaryota</taxon>
        <taxon>Metazoa</taxon>
        <taxon>Chordata</taxon>
        <taxon>Craniata</taxon>
        <taxon>Vertebrata</taxon>
        <taxon>Euteleostomi</taxon>
        <taxon>Actinopterygii</taxon>
        <taxon>Neopterygii</taxon>
        <taxon>Teleostei</taxon>
        <taxon>Anguilliformes</taxon>
        <taxon>Anguillidae</taxon>
        <taxon>Anguilla</taxon>
    </lineage>
</organism>
<accession>A0A0E9P6C7</accession>
<dbReference type="EMBL" id="GBXM01108431">
    <property type="protein sequence ID" value="JAH00146.1"/>
    <property type="molecule type" value="Transcribed_RNA"/>
</dbReference>
<sequence length="21" mass="2719">MDSKRNLQWLVLLWAWRYQLV</sequence>
<reference evidence="1" key="1">
    <citation type="submission" date="2014-11" db="EMBL/GenBank/DDBJ databases">
        <authorList>
            <person name="Amaro Gonzalez C."/>
        </authorList>
    </citation>
    <scope>NUCLEOTIDE SEQUENCE</scope>
</reference>